<dbReference type="GO" id="GO:0005797">
    <property type="term" value="C:Golgi medial cisterna"/>
    <property type="evidence" value="ECO:0007669"/>
    <property type="project" value="TreeGrafter"/>
</dbReference>
<keyword evidence="5" id="KW-0653">Protein transport</keyword>
<name>A0A218VX63_PUNGR</name>
<evidence type="ECO:0000256" key="5">
    <source>
        <dbReference type="ARBA" id="ARBA00022927"/>
    </source>
</evidence>
<comment type="caution">
    <text evidence="10">The sequence shown here is derived from an EMBL/GenBank/DDBJ whole genome shotgun (WGS) entry which is preliminary data.</text>
</comment>
<dbReference type="GO" id="GO:0005484">
    <property type="term" value="F:SNAP receptor activity"/>
    <property type="evidence" value="ECO:0007669"/>
    <property type="project" value="TreeGrafter"/>
</dbReference>
<dbReference type="InterPro" id="IPR023601">
    <property type="entry name" value="Golgi_SNAP_su1"/>
</dbReference>
<dbReference type="GO" id="GO:0048219">
    <property type="term" value="P:inter-Golgi cisterna vesicle-mediated transport"/>
    <property type="evidence" value="ECO:0007669"/>
    <property type="project" value="TreeGrafter"/>
</dbReference>
<evidence type="ECO:0008006" key="12">
    <source>
        <dbReference type="Google" id="ProtNLM"/>
    </source>
</evidence>
<dbReference type="AlphaFoldDB" id="A0A218VX63"/>
<keyword evidence="6" id="KW-1133">Transmembrane helix</keyword>
<protein>
    <recommendedName>
        <fullName evidence="12">Golgi SNAP receptor complex member 1</fullName>
    </recommendedName>
</protein>
<comment type="subcellular location">
    <subcellularLocation>
        <location evidence="1">Golgi apparatus membrane</location>
        <topology evidence="1">Single-pass type IV membrane protein</topology>
    </subcellularLocation>
</comment>
<dbReference type="Proteomes" id="UP000197138">
    <property type="component" value="Unassembled WGS sequence"/>
</dbReference>
<evidence type="ECO:0000256" key="2">
    <source>
        <dbReference type="ARBA" id="ARBA00008473"/>
    </source>
</evidence>
<evidence type="ECO:0000256" key="4">
    <source>
        <dbReference type="ARBA" id="ARBA00022692"/>
    </source>
</evidence>
<dbReference type="GO" id="GO:0015031">
    <property type="term" value="P:protein transport"/>
    <property type="evidence" value="ECO:0007669"/>
    <property type="project" value="UniProtKB-KW"/>
</dbReference>
<evidence type="ECO:0000256" key="8">
    <source>
        <dbReference type="ARBA" id="ARBA00023136"/>
    </source>
</evidence>
<evidence type="ECO:0000313" key="10">
    <source>
        <dbReference type="EMBL" id="OWM64913.1"/>
    </source>
</evidence>
<evidence type="ECO:0000256" key="3">
    <source>
        <dbReference type="ARBA" id="ARBA00022448"/>
    </source>
</evidence>
<keyword evidence="4" id="KW-0812">Transmembrane</keyword>
<comment type="similarity">
    <text evidence="2">Belongs to the GOSR1 family.</text>
</comment>
<evidence type="ECO:0000256" key="9">
    <source>
        <dbReference type="SAM" id="MobiDB-lite"/>
    </source>
</evidence>
<dbReference type="PANTHER" id="PTHR21094:SF2">
    <property type="entry name" value="GOLGI SNAP RECEPTOR COMPLEX MEMBER 1"/>
    <property type="match status" value="1"/>
</dbReference>
<reference evidence="11" key="1">
    <citation type="journal article" date="2017" name="Plant J.">
        <title>The pomegranate (Punica granatum L.) genome and the genomics of punicalagin biosynthesis.</title>
        <authorList>
            <person name="Qin G."/>
            <person name="Xu C."/>
            <person name="Ming R."/>
            <person name="Tang H."/>
            <person name="Guyot R."/>
            <person name="Kramer E.M."/>
            <person name="Hu Y."/>
            <person name="Yi X."/>
            <person name="Qi Y."/>
            <person name="Xu X."/>
            <person name="Gao Z."/>
            <person name="Pan H."/>
            <person name="Jian J."/>
            <person name="Tian Y."/>
            <person name="Yue Z."/>
            <person name="Xu Y."/>
        </authorList>
    </citation>
    <scope>NUCLEOTIDE SEQUENCE [LARGE SCALE GENOMIC DNA]</scope>
    <source>
        <strain evidence="11">cv. Dabenzi</strain>
    </source>
</reference>
<dbReference type="GO" id="GO:0000139">
    <property type="term" value="C:Golgi membrane"/>
    <property type="evidence" value="ECO:0007669"/>
    <property type="project" value="UniProtKB-SubCell"/>
</dbReference>
<accession>A0A218VX63</accession>
<feature type="region of interest" description="Disordered" evidence="9">
    <location>
        <begin position="226"/>
        <end position="264"/>
    </location>
</feature>
<gene>
    <name evidence="10" type="ORF">CDL15_Pgr028630</name>
</gene>
<dbReference type="EMBL" id="MTKT01005739">
    <property type="protein sequence ID" value="OWM64913.1"/>
    <property type="molecule type" value="Genomic_DNA"/>
</dbReference>
<keyword evidence="3" id="KW-0813">Transport</keyword>
<keyword evidence="8" id="KW-0472">Membrane</keyword>
<dbReference type="GO" id="GO:0031201">
    <property type="term" value="C:SNARE complex"/>
    <property type="evidence" value="ECO:0007669"/>
    <property type="project" value="TreeGrafter"/>
</dbReference>
<dbReference type="GO" id="GO:0006906">
    <property type="term" value="P:vesicle fusion"/>
    <property type="evidence" value="ECO:0007669"/>
    <property type="project" value="TreeGrafter"/>
</dbReference>
<organism evidence="10 11">
    <name type="scientific">Punica granatum</name>
    <name type="common">Pomegranate</name>
    <dbReference type="NCBI Taxonomy" id="22663"/>
    <lineage>
        <taxon>Eukaryota</taxon>
        <taxon>Viridiplantae</taxon>
        <taxon>Streptophyta</taxon>
        <taxon>Embryophyta</taxon>
        <taxon>Tracheophyta</taxon>
        <taxon>Spermatophyta</taxon>
        <taxon>Magnoliopsida</taxon>
        <taxon>eudicotyledons</taxon>
        <taxon>Gunneridae</taxon>
        <taxon>Pentapetalae</taxon>
        <taxon>rosids</taxon>
        <taxon>malvids</taxon>
        <taxon>Myrtales</taxon>
        <taxon>Lythraceae</taxon>
        <taxon>Punica</taxon>
    </lineage>
</organism>
<evidence type="ECO:0000256" key="7">
    <source>
        <dbReference type="ARBA" id="ARBA00023034"/>
    </source>
</evidence>
<keyword evidence="7" id="KW-0333">Golgi apparatus</keyword>
<proteinExistence type="inferred from homology"/>
<dbReference type="Pfam" id="PF12352">
    <property type="entry name" value="V-SNARE_C"/>
    <property type="match status" value="1"/>
</dbReference>
<evidence type="ECO:0000256" key="1">
    <source>
        <dbReference type="ARBA" id="ARBA00004409"/>
    </source>
</evidence>
<dbReference type="PANTHER" id="PTHR21094">
    <property type="entry name" value="GOS-28 SNARE- RELATED"/>
    <property type="match status" value="1"/>
</dbReference>
<sequence length="289" mass="31870">MADRSLELQESGWEELRREARKVEGDLDVKLSSYAKLGARFTQGGYMDNGSPVLGSERSWRSIEFEIRSLLEKLLDINDGTSRCAVSTVPTTSVTQKLARHREILHEFTQEFRRIRGNIKSMEEHTELLSSVRNDISNYKVSGSGSSNMQLLRERTAIHGSIAHEVSLNKAGDCVYILTQIDDVISQAQTTRAVLGSQRSFFGDVHGKVKQLSDIFPVIRGLLGKPPPPDRISLSSTRKRQRGGPVMGASSGHPHPGEFIKGVGGLHRGEKEMTDWASPQAIHAPSAVA</sequence>
<dbReference type="GO" id="GO:0005801">
    <property type="term" value="C:cis-Golgi network"/>
    <property type="evidence" value="ECO:0007669"/>
    <property type="project" value="InterPro"/>
</dbReference>
<dbReference type="GO" id="GO:0006888">
    <property type="term" value="P:endoplasmic reticulum to Golgi vesicle-mediated transport"/>
    <property type="evidence" value="ECO:0007669"/>
    <property type="project" value="InterPro"/>
</dbReference>
<evidence type="ECO:0000313" key="11">
    <source>
        <dbReference type="Proteomes" id="UP000197138"/>
    </source>
</evidence>
<evidence type="ECO:0000256" key="6">
    <source>
        <dbReference type="ARBA" id="ARBA00022989"/>
    </source>
</evidence>